<dbReference type="CDD" id="cd05233">
    <property type="entry name" value="SDR_c"/>
    <property type="match status" value="1"/>
</dbReference>
<proteinExistence type="inferred from homology"/>
<dbReference type="eggNOG" id="COG1028">
    <property type="taxonomic scope" value="Bacteria"/>
</dbReference>
<dbReference type="PRINTS" id="PR00080">
    <property type="entry name" value="SDRFAMILY"/>
</dbReference>
<dbReference type="InterPro" id="IPR057326">
    <property type="entry name" value="KR_dom"/>
</dbReference>
<protein>
    <submittedName>
        <fullName evidence="4">Short chain dehydrogenase protein</fullName>
    </submittedName>
</protein>
<accession>B9JM47</accession>
<evidence type="ECO:0000259" key="3">
    <source>
        <dbReference type="SMART" id="SM00822"/>
    </source>
</evidence>
<reference evidence="4 5" key="1">
    <citation type="journal article" date="2009" name="J. Bacteriol.">
        <title>Genome sequences of three Agrobacterium biovars help elucidate the evolution of multichromosome genomes in bacteria.</title>
        <authorList>
            <person name="Slater S.C."/>
            <person name="Goldman B.S."/>
            <person name="Goodner B."/>
            <person name="Setubal J.C."/>
            <person name="Farrand S.K."/>
            <person name="Nester E.W."/>
            <person name="Burr T.J."/>
            <person name="Banta L."/>
            <person name="Dickerman A.W."/>
            <person name="Paulsen I."/>
            <person name="Otten L."/>
            <person name="Suen G."/>
            <person name="Welch R."/>
            <person name="Almeida N.F."/>
            <person name="Arnold F."/>
            <person name="Burton O.T."/>
            <person name="Du Z."/>
            <person name="Ewing A."/>
            <person name="Godsy E."/>
            <person name="Heisel S."/>
            <person name="Houmiel K.L."/>
            <person name="Jhaveri J."/>
            <person name="Lu J."/>
            <person name="Miller N.M."/>
            <person name="Norton S."/>
            <person name="Chen Q."/>
            <person name="Phoolcharoen W."/>
            <person name="Ohlin V."/>
            <person name="Ondrusek D."/>
            <person name="Pride N."/>
            <person name="Stricklin S.L."/>
            <person name="Sun J."/>
            <person name="Wheeler C."/>
            <person name="Wilson L."/>
            <person name="Zhu H."/>
            <person name="Wood D.W."/>
        </authorList>
    </citation>
    <scope>NUCLEOTIDE SEQUENCE [LARGE SCALE GENOMIC DNA]</scope>
    <source>
        <strain evidence="5">K84 / ATCC BAA-868</strain>
    </source>
</reference>
<gene>
    <name evidence="4" type="ordered locus">Arad_7211</name>
</gene>
<dbReference type="FunFam" id="3.40.50.720:FF:000084">
    <property type="entry name" value="Short-chain dehydrogenase reductase"/>
    <property type="match status" value="1"/>
</dbReference>
<keyword evidence="2" id="KW-0560">Oxidoreductase</keyword>
<dbReference type="InterPro" id="IPR036291">
    <property type="entry name" value="NAD(P)-bd_dom_sf"/>
</dbReference>
<evidence type="ECO:0000313" key="5">
    <source>
        <dbReference type="Proteomes" id="UP000001600"/>
    </source>
</evidence>
<comment type="similarity">
    <text evidence="1">Belongs to the short-chain dehydrogenases/reductases (SDR) family.</text>
</comment>
<dbReference type="PRINTS" id="PR00081">
    <property type="entry name" value="GDHRDH"/>
</dbReference>
<evidence type="ECO:0000256" key="1">
    <source>
        <dbReference type="ARBA" id="ARBA00006484"/>
    </source>
</evidence>
<dbReference type="HOGENOM" id="CLU_010194_1_3_5"/>
<dbReference type="SMART" id="SM00822">
    <property type="entry name" value="PKS_KR"/>
    <property type="match status" value="1"/>
</dbReference>
<name>B9JM47_RHIR8</name>
<dbReference type="Pfam" id="PF13561">
    <property type="entry name" value="adh_short_C2"/>
    <property type="match status" value="1"/>
</dbReference>
<dbReference type="Proteomes" id="UP000001600">
    <property type="component" value="Chromosome 2"/>
</dbReference>
<dbReference type="Gene3D" id="3.40.50.720">
    <property type="entry name" value="NAD(P)-binding Rossmann-like Domain"/>
    <property type="match status" value="1"/>
</dbReference>
<dbReference type="KEGG" id="ara:Arad_7211"/>
<evidence type="ECO:0000313" key="4">
    <source>
        <dbReference type="EMBL" id="ACM28761.1"/>
    </source>
</evidence>
<organism evidence="4 5">
    <name type="scientific">Rhizobium rhizogenes (strain K84 / ATCC BAA-868)</name>
    <name type="common">Agrobacterium radiobacter</name>
    <dbReference type="NCBI Taxonomy" id="311403"/>
    <lineage>
        <taxon>Bacteria</taxon>
        <taxon>Pseudomonadati</taxon>
        <taxon>Pseudomonadota</taxon>
        <taxon>Alphaproteobacteria</taxon>
        <taxon>Hyphomicrobiales</taxon>
        <taxon>Rhizobiaceae</taxon>
        <taxon>Rhizobium/Agrobacterium group</taxon>
        <taxon>Rhizobium</taxon>
    </lineage>
</organism>
<dbReference type="PANTHER" id="PTHR42879">
    <property type="entry name" value="3-OXOACYL-(ACYL-CARRIER-PROTEIN) REDUCTASE"/>
    <property type="match status" value="1"/>
</dbReference>
<dbReference type="GO" id="GO:0032787">
    <property type="term" value="P:monocarboxylic acid metabolic process"/>
    <property type="evidence" value="ECO:0007669"/>
    <property type="project" value="UniProtKB-ARBA"/>
</dbReference>
<dbReference type="NCBIfam" id="NF009466">
    <property type="entry name" value="PRK12826.1-2"/>
    <property type="match status" value="1"/>
</dbReference>
<dbReference type="EMBL" id="CP000629">
    <property type="protein sequence ID" value="ACM28761.1"/>
    <property type="molecule type" value="Genomic_DNA"/>
</dbReference>
<evidence type="ECO:0000256" key="2">
    <source>
        <dbReference type="ARBA" id="ARBA00023002"/>
    </source>
</evidence>
<sequence length="247" mass="25983">MRGLKGKTAIVTGGANGIGRAFSLRLAQEGANVVIADIADGSVTAGAVEKEGVKTLAIRCDMSSGDSIAAMGAEVDKTFGGADILVHNAGIYPATLFEEMSFEEWKRVLTINLDSVFHLTKAVLPKMKDKGWGRIISVSSTTFHSGIAYNSHYTASKAGLIGFSRGLATEIGVYGITVNCIAPGLVKTETTAAGPHAQWFDALAQQQAIKRTETPEDLVGPMAFLASDDAAFITGQTLLVDGGWRFV</sequence>
<dbReference type="PROSITE" id="PS00061">
    <property type="entry name" value="ADH_SHORT"/>
    <property type="match status" value="1"/>
</dbReference>
<dbReference type="SUPFAM" id="SSF51735">
    <property type="entry name" value="NAD(P)-binding Rossmann-fold domains"/>
    <property type="match status" value="1"/>
</dbReference>
<dbReference type="AlphaFoldDB" id="B9JM47"/>
<dbReference type="InterPro" id="IPR020904">
    <property type="entry name" value="Sc_DH/Rdtase_CS"/>
</dbReference>
<dbReference type="InterPro" id="IPR050259">
    <property type="entry name" value="SDR"/>
</dbReference>
<dbReference type="PANTHER" id="PTHR42879:SF2">
    <property type="entry name" value="3-OXOACYL-[ACYL-CARRIER-PROTEIN] REDUCTASE FABG"/>
    <property type="match status" value="1"/>
</dbReference>
<dbReference type="RefSeq" id="WP_007689012.1">
    <property type="nucleotide sequence ID" value="NC_011983.1"/>
</dbReference>
<dbReference type="STRING" id="311403.Arad_7211"/>
<dbReference type="InterPro" id="IPR002347">
    <property type="entry name" value="SDR_fam"/>
</dbReference>
<feature type="domain" description="Ketoreductase" evidence="3">
    <location>
        <begin position="7"/>
        <end position="184"/>
    </location>
</feature>
<dbReference type="GO" id="GO:0016491">
    <property type="term" value="F:oxidoreductase activity"/>
    <property type="evidence" value="ECO:0007669"/>
    <property type="project" value="UniProtKB-KW"/>
</dbReference>